<dbReference type="AlphaFoldDB" id="A0A9P0EB03"/>
<sequence>MSRPRHPTPLQLCPHYSPHHSLLPPPRVSPVLEVDVFASLLCSSSLCVGVSALYLAPPSPGLPLLPSFIHSAK</sequence>
<protein>
    <submittedName>
        <fullName evidence="1">Uncharacterized protein</fullName>
    </submittedName>
</protein>
<evidence type="ECO:0000313" key="2">
    <source>
        <dbReference type="Proteomes" id="UP001152798"/>
    </source>
</evidence>
<dbReference type="EMBL" id="OV725077">
    <property type="protein sequence ID" value="CAH1391812.1"/>
    <property type="molecule type" value="Genomic_DNA"/>
</dbReference>
<accession>A0A9P0EB03</accession>
<keyword evidence="2" id="KW-1185">Reference proteome</keyword>
<name>A0A9P0EB03_NEZVI</name>
<proteinExistence type="predicted"/>
<organism evidence="1 2">
    <name type="scientific">Nezara viridula</name>
    <name type="common">Southern green stink bug</name>
    <name type="synonym">Cimex viridulus</name>
    <dbReference type="NCBI Taxonomy" id="85310"/>
    <lineage>
        <taxon>Eukaryota</taxon>
        <taxon>Metazoa</taxon>
        <taxon>Ecdysozoa</taxon>
        <taxon>Arthropoda</taxon>
        <taxon>Hexapoda</taxon>
        <taxon>Insecta</taxon>
        <taxon>Pterygota</taxon>
        <taxon>Neoptera</taxon>
        <taxon>Paraneoptera</taxon>
        <taxon>Hemiptera</taxon>
        <taxon>Heteroptera</taxon>
        <taxon>Panheteroptera</taxon>
        <taxon>Pentatomomorpha</taxon>
        <taxon>Pentatomoidea</taxon>
        <taxon>Pentatomidae</taxon>
        <taxon>Pentatominae</taxon>
        <taxon>Nezara</taxon>
    </lineage>
</organism>
<reference evidence="1" key="1">
    <citation type="submission" date="2022-01" db="EMBL/GenBank/DDBJ databases">
        <authorList>
            <person name="King R."/>
        </authorList>
    </citation>
    <scope>NUCLEOTIDE SEQUENCE</scope>
</reference>
<gene>
    <name evidence="1" type="ORF">NEZAVI_LOCUS2741</name>
</gene>
<evidence type="ECO:0000313" key="1">
    <source>
        <dbReference type="EMBL" id="CAH1391812.1"/>
    </source>
</evidence>
<dbReference type="Proteomes" id="UP001152798">
    <property type="component" value="Chromosome 1"/>
</dbReference>